<evidence type="ECO:0000259" key="4">
    <source>
        <dbReference type="Pfam" id="PF17177"/>
    </source>
</evidence>
<evidence type="ECO:0000313" key="5">
    <source>
        <dbReference type="EMBL" id="TKS00492.1"/>
    </source>
</evidence>
<organism evidence="5">
    <name type="scientific">Populus alba</name>
    <name type="common">White poplar</name>
    <dbReference type="NCBI Taxonomy" id="43335"/>
    <lineage>
        <taxon>Eukaryota</taxon>
        <taxon>Viridiplantae</taxon>
        <taxon>Streptophyta</taxon>
        <taxon>Embryophyta</taxon>
        <taxon>Tracheophyta</taxon>
        <taxon>Spermatophyta</taxon>
        <taxon>Magnoliopsida</taxon>
        <taxon>eudicotyledons</taxon>
        <taxon>Gunneridae</taxon>
        <taxon>Pentapetalae</taxon>
        <taxon>rosids</taxon>
        <taxon>fabids</taxon>
        <taxon>Malpighiales</taxon>
        <taxon>Salicaceae</taxon>
        <taxon>Saliceae</taxon>
        <taxon>Populus</taxon>
    </lineage>
</organism>
<feature type="repeat" description="PPR" evidence="3">
    <location>
        <begin position="135"/>
        <end position="169"/>
    </location>
</feature>
<dbReference type="Pfam" id="PF01535">
    <property type="entry name" value="PPR"/>
    <property type="match status" value="3"/>
</dbReference>
<dbReference type="EMBL" id="RCHU01000605">
    <property type="protein sequence ID" value="TKS00492.1"/>
    <property type="molecule type" value="Genomic_DNA"/>
</dbReference>
<dbReference type="InterPro" id="IPR033443">
    <property type="entry name" value="PROP1-like_PPR_dom"/>
</dbReference>
<protein>
    <recommendedName>
        <fullName evidence="4">PROP1-like PPR domain-containing protein</fullName>
    </recommendedName>
</protein>
<dbReference type="Pfam" id="PF17177">
    <property type="entry name" value="PPR_long"/>
    <property type="match status" value="1"/>
</dbReference>
<dbReference type="Gene3D" id="1.25.40.10">
    <property type="entry name" value="Tetratricopeptide repeat domain"/>
    <property type="match status" value="3"/>
</dbReference>
<accession>A0A4U5PUP2</accession>
<proteinExistence type="inferred from homology"/>
<dbReference type="InterPro" id="IPR011990">
    <property type="entry name" value="TPR-like_helical_dom_sf"/>
</dbReference>
<dbReference type="AlphaFoldDB" id="A0A4U5PUP2"/>
<reference evidence="5" key="1">
    <citation type="submission" date="2018-10" db="EMBL/GenBank/DDBJ databases">
        <title>Population genomic analysis revealed the cold adaptation of white poplar.</title>
        <authorList>
            <person name="Liu Y.-J."/>
        </authorList>
    </citation>
    <scope>NUCLEOTIDE SEQUENCE [LARGE SCALE GENOMIC DNA]</scope>
    <source>
        <strain evidence="5">PAL-ZL1</strain>
    </source>
</reference>
<evidence type="ECO:0000256" key="3">
    <source>
        <dbReference type="PROSITE-ProRule" id="PRU00708"/>
    </source>
</evidence>
<feature type="domain" description="PROP1-like PPR" evidence="4">
    <location>
        <begin position="183"/>
        <end position="319"/>
    </location>
</feature>
<gene>
    <name evidence="5" type="ORF">D5086_0000183560</name>
</gene>
<comment type="caution">
    <text evidence="5">The sequence shown here is derived from an EMBL/GenBank/DDBJ whole genome shotgun (WGS) entry which is preliminary data.</text>
</comment>
<dbReference type="PANTHER" id="PTHR47447">
    <property type="entry name" value="OS03G0856100 PROTEIN"/>
    <property type="match status" value="1"/>
</dbReference>
<name>A0A4U5PUP2_POPAL</name>
<feature type="repeat" description="PPR" evidence="3">
    <location>
        <begin position="205"/>
        <end position="239"/>
    </location>
</feature>
<feature type="repeat" description="PPR" evidence="3">
    <location>
        <begin position="319"/>
        <end position="353"/>
    </location>
</feature>
<sequence length="429" mass="49166">MATLTPISNETQLLIQSICASVIKGSWNNLLRPKFGSNDYHLITTTATVRQVLLQLSFYDQSPCLSWAFFKWIESSVPNYKHSLQSSWTMLYILTKHKHFKTAHVFLENIAFKDFLSTQSVLSSLVKIHDDPDVNSHVLSWLVIVYGKSKMTHEAIQVFEHMRVNGFRPHLHACTVLLNSLAKDRLTDTVWKIYKKMVKLGVVSNIHVYNVLLHACCKSGDVEKAEKIGDMRSALKVKDKMVGAGLKLDQFTYKALIHGFCKAKEIDKAKELLFGMMDAGFSPSYCTYSWLVDSYCKQQNEEAVIKLPDELVRRGLCVDVSVYRAIIRRFCKIEKIDCAQRVLGLMKDKGIFGDSVVYTSLAYGYWKVGKVNVTSDILDEMYKKRLMITLKIYRSFNASYASDSSILSLFWNHVLERRLMSKNILKDMQ</sequence>
<evidence type="ECO:0000256" key="1">
    <source>
        <dbReference type="ARBA" id="ARBA00007626"/>
    </source>
</evidence>
<dbReference type="PROSITE" id="PS51375">
    <property type="entry name" value="PPR"/>
    <property type="match status" value="4"/>
</dbReference>
<evidence type="ECO:0000256" key="2">
    <source>
        <dbReference type="ARBA" id="ARBA00022737"/>
    </source>
</evidence>
<feature type="repeat" description="PPR" evidence="3">
    <location>
        <begin position="249"/>
        <end position="283"/>
    </location>
</feature>
<dbReference type="NCBIfam" id="TIGR00756">
    <property type="entry name" value="PPR"/>
    <property type="match status" value="4"/>
</dbReference>
<dbReference type="PANTHER" id="PTHR47447:SF28">
    <property type="entry name" value="PENTACOTRIPEPTIDE-REPEAT REGION OF PRORP DOMAIN-CONTAINING PROTEIN"/>
    <property type="match status" value="1"/>
</dbReference>
<comment type="similarity">
    <text evidence="1">Belongs to the PPR family. P subfamily.</text>
</comment>
<dbReference type="InterPro" id="IPR002885">
    <property type="entry name" value="PPR_rpt"/>
</dbReference>
<keyword evidence="2" id="KW-0677">Repeat</keyword>